<dbReference type="SUPFAM" id="SSF56059">
    <property type="entry name" value="Glutathione synthetase ATP-binding domain-like"/>
    <property type="match status" value="1"/>
</dbReference>
<evidence type="ECO:0000256" key="6">
    <source>
        <dbReference type="ARBA" id="ARBA00022598"/>
    </source>
</evidence>
<dbReference type="GO" id="GO:0005737">
    <property type="term" value="C:cytoplasm"/>
    <property type="evidence" value="ECO:0007669"/>
    <property type="project" value="TreeGrafter"/>
</dbReference>
<dbReference type="EMBL" id="CADCTG010000109">
    <property type="protein sequence ID" value="CAA9229541.1"/>
    <property type="molecule type" value="Genomic_DNA"/>
</dbReference>
<evidence type="ECO:0000256" key="11">
    <source>
        <dbReference type="ARBA" id="ARBA00022840"/>
    </source>
</evidence>
<dbReference type="GO" id="GO:0006221">
    <property type="term" value="P:pyrimidine nucleotide biosynthetic process"/>
    <property type="evidence" value="ECO:0007669"/>
    <property type="project" value="UniProtKB-KW"/>
</dbReference>
<gene>
    <name evidence="21" type="ORF">AVDCRST_MAG08-1022</name>
</gene>
<dbReference type="NCBIfam" id="TIGR01369">
    <property type="entry name" value="CPSaseII_lrg"/>
    <property type="match status" value="1"/>
</dbReference>
<dbReference type="InterPro" id="IPR016185">
    <property type="entry name" value="PreATP-grasp_dom_sf"/>
</dbReference>
<comment type="cofactor">
    <cofactor evidence="1">
        <name>Mn(2+)</name>
        <dbReference type="ChEBI" id="CHEBI:29035"/>
    </cofactor>
</comment>
<protein>
    <submittedName>
        <fullName evidence="21">Carbamoyl-phosphate synthase large chain</fullName>
        <ecNumber evidence="21">6.3.5.5</ecNumber>
    </submittedName>
</protein>
<keyword evidence="9" id="KW-0677">Repeat</keyword>
<evidence type="ECO:0000256" key="12">
    <source>
        <dbReference type="ARBA" id="ARBA00022842"/>
    </source>
</evidence>
<dbReference type="PROSITE" id="PS00867">
    <property type="entry name" value="CPSASE_2"/>
    <property type="match status" value="1"/>
</dbReference>
<dbReference type="InterPro" id="IPR005479">
    <property type="entry name" value="CPAse_ATP-bd"/>
</dbReference>
<dbReference type="FunFam" id="1.10.1030.10:FF:000002">
    <property type="entry name" value="Carbamoyl-phosphate synthase large chain"/>
    <property type="match status" value="1"/>
</dbReference>
<evidence type="ECO:0000256" key="7">
    <source>
        <dbReference type="ARBA" id="ARBA00022605"/>
    </source>
</evidence>
<dbReference type="Pfam" id="PF25596">
    <property type="entry name" value="CPSase_L_D1"/>
    <property type="match status" value="2"/>
</dbReference>
<reference evidence="21" key="1">
    <citation type="submission" date="2020-02" db="EMBL/GenBank/DDBJ databases">
        <authorList>
            <person name="Meier V. D."/>
        </authorList>
    </citation>
    <scope>NUCLEOTIDE SEQUENCE</scope>
    <source>
        <strain evidence="21">AVDCRST_MAG08</strain>
    </source>
</reference>
<proteinExistence type="inferred from homology"/>
<keyword evidence="6 21" id="KW-0436">Ligase</keyword>
<evidence type="ECO:0000256" key="16">
    <source>
        <dbReference type="ARBA" id="ARBA00048816"/>
    </source>
</evidence>
<dbReference type="FunFam" id="3.40.50.20:FF:000003">
    <property type="entry name" value="Carbamoyl-phosphate synthase large chain"/>
    <property type="match status" value="1"/>
</dbReference>
<organism evidence="21">
    <name type="scientific">uncultured Acetobacteraceae bacterium</name>
    <dbReference type="NCBI Taxonomy" id="169975"/>
    <lineage>
        <taxon>Bacteria</taxon>
        <taxon>Pseudomonadati</taxon>
        <taxon>Pseudomonadota</taxon>
        <taxon>Alphaproteobacteria</taxon>
        <taxon>Acetobacterales</taxon>
        <taxon>Acetobacteraceae</taxon>
        <taxon>environmental samples</taxon>
    </lineage>
</organism>
<dbReference type="InterPro" id="IPR006275">
    <property type="entry name" value="CPSase_lsu"/>
</dbReference>
<keyword evidence="12" id="KW-0460">Magnesium</keyword>
<evidence type="ECO:0000256" key="9">
    <source>
        <dbReference type="ARBA" id="ARBA00022737"/>
    </source>
</evidence>
<dbReference type="FunFam" id="3.30.470.20:FF:000007">
    <property type="entry name" value="Carbamoyl-phosphate synthase large chain"/>
    <property type="match status" value="1"/>
</dbReference>
<comment type="catalytic activity">
    <reaction evidence="15">
        <text>hydrogencarbonate + NH4(+) + 2 ATP = carbamoyl phosphate + 2 ADP + phosphate + 2 H(+)</text>
        <dbReference type="Rhea" id="RHEA:18029"/>
        <dbReference type="ChEBI" id="CHEBI:15378"/>
        <dbReference type="ChEBI" id="CHEBI:17544"/>
        <dbReference type="ChEBI" id="CHEBI:28938"/>
        <dbReference type="ChEBI" id="CHEBI:30616"/>
        <dbReference type="ChEBI" id="CHEBI:43474"/>
        <dbReference type="ChEBI" id="CHEBI:58228"/>
        <dbReference type="ChEBI" id="CHEBI:456216"/>
        <dbReference type="EC" id="6.3.4.16"/>
    </reaction>
</comment>
<dbReference type="PROSITE" id="PS50975">
    <property type="entry name" value="ATP_GRASP"/>
    <property type="match status" value="1"/>
</dbReference>
<dbReference type="FunFam" id="3.40.50.20:FF:000001">
    <property type="entry name" value="Carbamoyl-phosphate synthase large chain"/>
    <property type="match status" value="1"/>
</dbReference>
<dbReference type="Gene3D" id="3.40.50.20">
    <property type="match status" value="2"/>
</dbReference>
<keyword evidence="14" id="KW-0464">Manganese</keyword>
<dbReference type="Gene3D" id="1.10.1030.10">
    <property type="entry name" value="Carbamoyl-phosphate synthetase, large subunit oligomerisation domain"/>
    <property type="match status" value="1"/>
</dbReference>
<evidence type="ECO:0000256" key="19">
    <source>
        <dbReference type="PROSITE-ProRule" id="PRU00409"/>
    </source>
</evidence>
<comment type="similarity">
    <text evidence="4">Belongs to the CarB family.</text>
</comment>
<keyword evidence="5" id="KW-0055">Arginine biosynthesis</keyword>
<evidence type="ECO:0000256" key="3">
    <source>
        <dbReference type="ARBA" id="ARBA00005077"/>
    </source>
</evidence>
<comment type="catalytic activity">
    <reaction evidence="16">
        <text>hydrogencarbonate + L-glutamine + 2 ATP + H2O = carbamoyl phosphate + L-glutamate + 2 ADP + phosphate + 2 H(+)</text>
        <dbReference type="Rhea" id="RHEA:18633"/>
        <dbReference type="ChEBI" id="CHEBI:15377"/>
        <dbReference type="ChEBI" id="CHEBI:15378"/>
        <dbReference type="ChEBI" id="CHEBI:17544"/>
        <dbReference type="ChEBI" id="CHEBI:29985"/>
        <dbReference type="ChEBI" id="CHEBI:30616"/>
        <dbReference type="ChEBI" id="CHEBI:43474"/>
        <dbReference type="ChEBI" id="CHEBI:58228"/>
        <dbReference type="ChEBI" id="CHEBI:58359"/>
        <dbReference type="ChEBI" id="CHEBI:456216"/>
        <dbReference type="EC" id="6.3.5.5"/>
    </reaction>
</comment>
<dbReference type="InterPro" id="IPR036897">
    <property type="entry name" value="CarbamoylP_synth_lsu_oligo_sf"/>
</dbReference>
<evidence type="ECO:0000256" key="18">
    <source>
        <dbReference type="ARBA" id="ARBA00062056"/>
    </source>
</evidence>
<evidence type="ECO:0000256" key="1">
    <source>
        <dbReference type="ARBA" id="ARBA00001936"/>
    </source>
</evidence>
<feature type="non-terminal residue" evidence="21">
    <location>
        <position position="683"/>
    </location>
</feature>
<dbReference type="GO" id="GO:0005524">
    <property type="term" value="F:ATP binding"/>
    <property type="evidence" value="ECO:0007669"/>
    <property type="project" value="UniProtKB-UniRule"/>
</dbReference>
<evidence type="ECO:0000256" key="8">
    <source>
        <dbReference type="ARBA" id="ARBA00022723"/>
    </source>
</evidence>
<accession>A0A6J4HS24</accession>
<evidence type="ECO:0000259" key="20">
    <source>
        <dbReference type="PROSITE" id="PS50975"/>
    </source>
</evidence>
<evidence type="ECO:0000256" key="10">
    <source>
        <dbReference type="ARBA" id="ARBA00022741"/>
    </source>
</evidence>
<dbReference type="SUPFAM" id="SSF48108">
    <property type="entry name" value="Carbamoyl phosphate synthetase, large subunit connection domain"/>
    <property type="match status" value="1"/>
</dbReference>
<dbReference type="SUPFAM" id="SSF52440">
    <property type="entry name" value="PreATP-grasp domain"/>
    <property type="match status" value="2"/>
</dbReference>
<keyword evidence="11 19" id="KW-0067">ATP-binding</keyword>
<dbReference type="GO" id="GO:0006526">
    <property type="term" value="P:L-arginine biosynthetic process"/>
    <property type="evidence" value="ECO:0007669"/>
    <property type="project" value="UniProtKB-KW"/>
</dbReference>
<dbReference type="GO" id="GO:0004088">
    <property type="term" value="F:carbamoyl-phosphate synthase (glutamine-hydrolyzing) activity"/>
    <property type="evidence" value="ECO:0007669"/>
    <property type="project" value="UniProtKB-EC"/>
</dbReference>
<dbReference type="InterPro" id="IPR011761">
    <property type="entry name" value="ATP-grasp"/>
</dbReference>
<comment type="pathway">
    <text evidence="2">Pyrimidine metabolism; UMP biosynthesis via de novo pathway; (S)-dihydroorotate from bicarbonate: step 1/3.</text>
</comment>
<dbReference type="Pfam" id="PF02787">
    <property type="entry name" value="CPSase_L_D3"/>
    <property type="match status" value="1"/>
</dbReference>
<dbReference type="EC" id="6.3.5.5" evidence="21"/>
<evidence type="ECO:0000256" key="4">
    <source>
        <dbReference type="ARBA" id="ARBA00009799"/>
    </source>
</evidence>
<keyword evidence="8" id="KW-0479">Metal-binding</keyword>
<dbReference type="SMART" id="SM01096">
    <property type="entry name" value="CPSase_L_D3"/>
    <property type="match status" value="1"/>
</dbReference>
<dbReference type="GO" id="GO:0006541">
    <property type="term" value="P:glutamine metabolic process"/>
    <property type="evidence" value="ECO:0007669"/>
    <property type="project" value="TreeGrafter"/>
</dbReference>
<dbReference type="PANTHER" id="PTHR11405:SF53">
    <property type="entry name" value="CARBAMOYL-PHOSPHATE SYNTHASE [AMMONIA], MITOCHONDRIAL"/>
    <property type="match status" value="1"/>
</dbReference>
<dbReference type="InterPro" id="IPR005480">
    <property type="entry name" value="CPSase_lsu_oligo"/>
</dbReference>
<keyword evidence="13" id="KW-0665">Pyrimidine biosynthesis</keyword>
<evidence type="ECO:0000256" key="17">
    <source>
        <dbReference type="ARBA" id="ARBA00057223"/>
    </source>
</evidence>
<dbReference type="PRINTS" id="PR00098">
    <property type="entry name" value="CPSASE"/>
</dbReference>
<evidence type="ECO:0000256" key="15">
    <source>
        <dbReference type="ARBA" id="ARBA00047359"/>
    </source>
</evidence>
<dbReference type="AlphaFoldDB" id="A0A6J4HS24"/>
<evidence type="ECO:0000256" key="13">
    <source>
        <dbReference type="ARBA" id="ARBA00022975"/>
    </source>
</evidence>
<dbReference type="GO" id="GO:0046872">
    <property type="term" value="F:metal ion binding"/>
    <property type="evidence" value="ECO:0007669"/>
    <property type="project" value="UniProtKB-KW"/>
</dbReference>
<evidence type="ECO:0000256" key="5">
    <source>
        <dbReference type="ARBA" id="ARBA00022571"/>
    </source>
</evidence>
<dbReference type="GO" id="GO:0004087">
    <property type="term" value="F:carbamoyl-phosphate synthase (ammonia) activity"/>
    <property type="evidence" value="ECO:0007669"/>
    <property type="project" value="UniProtKB-EC"/>
</dbReference>
<evidence type="ECO:0000313" key="21">
    <source>
        <dbReference type="EMBL" id="CAA9229541.1"/>
    </source>
</evidence>
<evidence type="ECO:0000256" key="2">
    <source>
        <dbReference type="ARBA" id="ARBA00004812"/>
    </source>
</evidence>
<dbReference type="Gene3D" id="3.30.470.20">
    <property type="entry name" value="ATP-grasp fold, B domain"/>
    <property type="match status" value="1"/>
</dbReference>
<comment type="subunit">
    <text evidence="18">Composed of two chains; the small (or glutamine) chain promotes the hydrolysis of glutamine to ammonia, which is used by the large (or ammonia) chain to synthesize carbamoyl phosphate. Tetramer of heterodimers (alpha,beta)4.</text>
</comment>
<dbReference type="Pfam" id="PF02786">
    <property type="entry name" value="CPSase_L_D2"/>
    <property type="match status" value="1"/>
</dbReference>
<comment type="function">
    <text evidence="17">Large subunit of the glutamine-dependent carbamoyl phosphate synthetase (CPSase). CPSase catalyzes the formation of carbamoyl phosphate from the ammonia moiety of glutamine, carbonate, and phosphate donated by ATP, constituting the first step of 2 biosynthetic pathways, one leading to arginine and/or urea and the other to pyrimidine nucleotides. The large subunit (synthetase) binds the substrates ammonia (free or transferred from glutamine from the small subunit), hydrogencarbonate and ATP and carries out an ATP-coupled ligase reaction, activating hydrogencarbonate by forming carboxy phosphate which reacts with ammonia to form carbamoyl phosphate.</text>
</comment>
<dbReference type="NCBIfam" id="NF009455">
    <property type="entry name" value="PRK12815.1"/>
    <property type="match status" value="1"/>
</dbReference>
<feature type="domain" description="ATP-grasp" evidence="20">
    <location>
        <begin position="133"/>
        <end position="328"/>
    </location>
</feature>
<dbReference type="PANTHER" id="PTHR11405">
    <property type="entry name" value="CARBAMOYLTRANSFERASE FAMILY MEMBER"/>
    <property type="match status" value="1"/>
</dbReference>
<dbReference type="InterPro" id="IPR058047">
    <property type="entry name" value="CPSase_preATP-grasp"/>
</dbReference>
<keyword evidence="10 19" id="KW-0547">Nucleotide-binding</keyword>
<name>A0A6J4HS24_9PROT</name>
<evidence type="ECO:0000256" key="14">
    <source>
        <dbReference type="ARBA" id="ARBA00023211"/>
    </source>
</evidence>
<keyword evidence="7" id="KW-0028">Amino-acid biosynthesis</keyword>
<sequence length="683" mass="73690">MPKRTDIKSILIIGAGPIVIGQASEFDYSGAQACKALRSEGYRVVLVNSNPATIMTDPDLADATYIEPITPEMVEKVIAKERPDAVLPTMGGQTALNTAMKLDAAGVLQKYGCELIGAKAEVIDKAEDRLKFRDAMAKIGIESPRSAIAHTMAEAREALDLVKLPCVIRPSFTLGGTGGGIAYNKEEFEQIVAAGLDASMTNEVLVEESVLGWKEFEMEVVRDRADNCIIVCSIENLDAMGVHTGDSVTVAPALTLTDREYQRMRDASIACLREIGVDTGGSNVQFGINPADGRMVVIEMNPRVSRSSALASKATGFPIAKIAAKLAVGYTLDELANDITQVTPAAFEPTIDYVVVKIPRFTFEKFPGTPATLTTSMKSVGEAMAIGRSFAEALQKGLRSMETGLHGLDEVPAPGDGSAEAFHASLATPRPDRVLMAAQAMRAGVGLDAIHQASKFDPWFLREIERIVRAEDEVRRAGLPQGAAALRGLKALGFSDRRLAQLSGQAETAVLEQRERLGVRPVYKRIDTCAGEFRSDTSYMYSTFEGGFGAPACEARPTDRRKVVILGGGPNRIGQGIEFDYCCVHAAYALREAGFETIMVNCNPETVSTDYDTSDRLYFEPLADEDVIALIRKEQERGELLGCIVQYGGQTPLKLSQALARAGIPILGTSAEAIYVAEDRERF</sequence>
<comment type="pathway">
    <text evidence="3">Amino-acid biosynthesis; L-arginine biosynthesis; carbamoyl phosphate from bicarbonate: step 1/1.</text>
</comment>
<dbReference type="NCBIfam" id="NF003671">
    <property type="entry name" value="PRK05294.1"/>
    <property type="match status" value="1"/>
</dbReference>
<dbReference type="InterPro" id="IPR005483">
    <property type="entry name" value="CPSase_dom"/>
</dbReference>